<dbReference type="PANTHER" id="PTHR22760:SF2">
    <property type="entry name" value="ALPHA-1,2-MANNOSYLTRANSFERASE ALG9"/>
    <property type="match status" value="1"/>
</dbReference>
<comment type="pathway">
    <text evidence="2">Protein modification; protein glycosylation.</text>
</comment>
<keyword evidence="4 10" id="KW-0328">Glycosyltransferase</keyword>
<evidence type="ECO:0000256" key="6">
    <source>
        <dbReference type="ARBA" id="ARBA00022692"/>
    </source>
</evidence>
<organism evidence="11 12">
    <name type="scientific">Fistulifera solaris</name>
    <name type="common">Oleaginous diatom</name>
    <dbReference type="NCBI Taxonomy" id="1519565"/>
    <lineage>
        <taxon>Eukaryota</taxon>
        <taxon>Sar</taxon>
        <taxon>Stramenopiles</taxon>
        <taxon>Ochrophyta</taxon>
        <taxon>Bacillariophyta</taxon>
        <taxon>Bacillariophyceae</taxon>
        <taxon>Bacillariophycidae</taxon>
        <taxon>Naviculales</taxon>
        <taxon>Naviculaceae</taxon>
        <taxon>Fistulifera</taxon>
    </lineage>
</organism>
<dbReference type="PANTHER" id="PTHR22760">
    <property type="entry name" value="GLYCOSYLTRANSFERASE"/>
    <property type="match status" value="1"/>
</dbReference>
<name>A0A1Z5JNB3_FISSO</name>
<feature type="transmembrane region" description="Helical" evidence="10">
    <location>
        <begin position="274"/>
        <end position="293"/>
    </location>
</feature>
<keyword evidence="8 10" id="KW-1133">Transmembrane helix</keyword>
<evidence type="ECO:0000313" key="12">
    <source>
        <dbReference type="Proteomes" id="UP000198406"/>
    </source>
</evidence>
<evidence type="ECO:0000256" key="7">
    <source>
        <dbReference type="ARBA" id="ARBA00022824"/>
    </source>
</evidence>
<evidence type="ECO:0000256" key="3">
    <source>
        <dbReference type="ARBA" id="ARBA00007063"/>
    </source>
</evidence>
<protein>
    <recommendedName>
        <fullName evidence="10">Mannosyltransferase</fullName>
        <ecNumber evidence="10">2.4.1.-</ecNumber>
    </recommendedName>
</protein>
<evidence type="ECO:0000256" key="4">
    <source>
        <dbReference type="ARBA" id="ARBA00022676"/>
    </source>
</evidence>
<keyword evidence="5 11" id="KW-0808">Transferase</keyword>
<comment type="similarity">
    <text evidence="3 10">Belongs to the glycosyltransferase 22 family.</text>
</comment>
<comment type="caution">
    <text evidence="11">The sequence shown here is derived from an EMBL/GenBank/DDBJ whole genome shotgun (WGS) entry which is preliminary data.</text>
</comment>
<evidence type="ECO:0000256" key="5">
    <source>
        <dbReference type="ARBA" id="ARBA00022679"/>
    </source>
</evidence>
<dbReference type="Proteomes" id="UP000198406">
    <property type="component" value="Unassembled WGS sequence"/>
</dbReference>
<dbReference type="AlphaFoldDB" id="A0A1Z5JNB3"/>
<dbReference type="Pfam" id="PF03901">
    <property type="entry name" value="Glyco_transf_22"/>
    <property type="match status" value="1"/>
</dbReference>
<dbReference type="GO" id="GO:0006487">
    <property type="term" value="P:protein N-linked glycosylation"/>
    <property type="evidence" value="ECO:0007669"/>
    <property type="project" value="TreeGrafter"/>
</dbReference>
<evidence type="ECO:0000256" key="8">
    <source>
        <dbReference type="ARBA" id="ARBA00022989"/>
    </source>
</evidence>
<feature type="transmembrane region" description="Helical" evidence="10">
    <location>
        <begin position="298"/>
        <end position="316"/>
    </location>
</feature>
<proteinExistence type="inferred from homology"/>
<keyword evidence="9 10" id="KW-0472">Membrane</keyword>
<gene>
    <name evidence="11" type="ORF">FisN_1Hh718</name>
</gene>
<dbReference type="InterPro" id="IPR005599">
    <property type="entry name" value="GPI_mannosylTrfase"/>
</dbReference>
<feature type="transmembrane region" description="Helical" evidence="10">
    <location>
        <begin position="213"/>
        <end position="234"/>
    </location>
</feature>
<feature type="transmembrane region" description="Helical" evidence="10">
    <location>
        <begin position="65"/>
        <end position="87"/>
    </location>
</feature>
<feature type="transmembrane region" description="Helical" evidence="10">
    <location>
        <begin position="133"/>
        <end position="154"/>
    </location>
</feature>
<accession>A0A1Z5JNB3</accession>
<dbReference type="EC" id="2.4.1.-" evidence="10"/>
<keyword evidence="6 10" id="KW-0812">Transmembrane</keyword>
<evidence type="ECO:0000256" key="10">
    <source>
        <dbReference type="RuleBase" id="RU363075"/>
    </source>
</evidence>
<sequence>MSRTETTWLCAIAPVYVGWRIYWANRLPITDCDEVYNYWEPLHFILYGYGMQTWEYAHQYALRTYAYLLPLKLVAQIVTPVALRWAPFLVDHVVPHEKLAVFLLLRSFLGASTAICELYILWALSGHLANTHWVAFVLLLSTGVNHSAAAFLPSSTWMMAWMLATALFLENRHYSFVLVAVTATLMVGWPFGVVMLLPTGISILWNDWRAGKLVATIGWTFLCTIIVQGTTMVIDHSYYGKWVSPTLNIFTYNAAGGGDELYGVEPVSYYVKNLLLNLNIVAPLGMMALPLCIMCRRYTMLGVLSPLVLWLAITFPRPHKEERFLFPIYPLLIIGAIVTVDIVLDNIQKCLPLIKRLRTGLHAIVWTTSALVSVSRTVALSKYYGAPLLLYALAPDQPREVICTCGEWYRFPGSFFLNGELRFLPSSFRGQLPQPFKGSRPENIQQLQPFNDRNLEQTERYVDPSDCDWIVDLGGSECVSSLNVELIQTFPFLDADRTSTLHRTLYLPFLHEQAMLDGRVSYLEYSLWRVKGGITDPSNL</sequence>
<dbReference type="OrthoDB" id="497541at2759"/>
<dbReference type="InParanoid" id="A0A1Z5JNB3"/>
<dbReference type="EMBL" id="BDSP01000089">
    <property type="protein sequence ID" value="GAX15281.1"/>
    <property type="molecule type" value="Genomic_DNA"/>
</dbReference>
<dbReference type="GO" id="GO:0000026">
    <property type="term" value="F:alpha-1,2-mannosyltransferase activity"/>
    <property type="evidence" value="ECO:0007669"/>
    <property type="project" value="TreeGrafter"/>
</dbReference>
<keyword evidence="7 10" id="KW-0256">Endoplasmic reticulum</keyword>
<evidence type="ECO:0000256" key="9">
    <source>
        <dbReference type="ARBA" id="ARBA00023136"/>
    </source>
</evidence>
<dbReference type="UniPathway" id="UPA00378"/>
<dbReference type="GO" id="GO:0005789">
    <property type="term" value="C:endoplasmic reticulum membrane"/>
    <property type="evidence" value="ECO:0007669"/>
    <property type="project" value="UniProtKB-SubCell"/>
</dbReference>
<keyword evidence="12" id="KW-1185">Reference proteome</keyword>
<feature type="transmembrane region" description="Helical" evidence="10">
    <location>
        <begin position="174"/>
        <end position="201"/>
    </location>
</feature>
<comment type="subcellular location">
    <subcellularLocation>
        <location evidence="1 10">Endoplasmic reticulum membrane</location>
        <topology evidence="1 10">Multi-pass membrane protein</topology>
    </subcellularLocation>
</comment>
<evidence type="ECO:0000256" key="2">
    <source>
        <dbReference type="ARBA" id="ARBA00004922"/>
    </source>
</evidence>
<feature type="transmembrane region" description="Helical" evidence="10">
    <location>
        <begin position="328"/>
        <end position="347"/>
    </location>
</feature>
<reference evidence="11 12" key="1">
    <citation type="journal article" date="2015" name="Plant Cell">
        <title>Oil accumulation by the oleaginous diatom Fistulifera solaris as revealed by the genome and transcriptome.</title>
        <authorList>
            <person name="Tanaka T."/>
            <person name="Maeda Y."/>
            <person name="Veluchamy A."/>
            <person name="Tanaka M."/>
            <person name="Abida H."/>
            <person name="Marechal E."/>
            <person name="Bowler C."/>
            <person name="Muto M."/>
            <person name="Sunaga Y."/>
            <person name="Tanaka M."/>
            <person name="Yoshino T."/>
            <person name="Taniguchi T."/>
            <person name="Fukuda Y."/>
            <person name="Nemoto M."/>
            <person name="Matsumoto M."/>
            <person name="Wong P.S."/>
            <person name="Aburatani S."/>
            <person name="Fujibuchi W."/>
        </authorList>
    </citation>
    <scope>NUCLEOTIDE SEQUENCE [LARGE SCALE GENOMIC DNA]</scope>
    <source>
        <strain evidence="11 12">JPCC DA0580</strain>
    </source>
</reference>
<feature type="transmembrane region" description="Helical" evidence="10">
    <location>
        <begin position="99"/>
        <end position="121"/>
    </location>
</feature>
<evidence type="ECO:0000313" key="11">
    <source>
        <dbReference type="EMBL" id="GAX15281.1"/>
    </source>
</evidence>
<evidence type="ECO:0000256" key="1">
    <source>
        <dbReference type="ARBA" id="ARBA00004477"/>
    </source>
</evidence>